<evidence type="ECO:0000313" key="3">
    <source>
        <dbReference type="WBParaSite" id="HPBE_0000578401-mRNA-1"/>
    </source>
</evidence>
<accession>A0A183FGJ7</accession>
<sequence>LSVNGLTSLGSAFYLTGDDGVIGVWHTLPVNISNEYRNLGVSPTENDVRKMLSRSGFPVVFYLHGNSFDRTHPHRVGLSNLLNDMNYHVVTFDYRGFGDSPGTTTTVFGMYNDSLLVYKYIRNNSGSNTIIVWGHSMGTAMSTQLVVKTSRTWTTPHGLILEGAFNNLKDAFMDLWFSFPVQWMPDRWVEALIVRRLLDVGLTMLRNDRYIKKYGFS</sequence>
<dbReference type="InterPro" id="IPR029058">
    <property type="entry name" value="AB_hydrolase_fold"/>
</dbReference>
<evidence type="ECO:0000313" key="2">
    <source>
        <dbReference type="Proteomes" id="UP000050761"/>
    </source>
</evidence>
<dbReference type="PANTHER" id="PTHR12277:SF194">
    <property type="entry name" value="FI04476P"/>
    <property type="match status" value="1"/>
</dbReference>
<dbReference type="Pfam" id="PF12146">
    <property type="entry name" value="Hydrolase_4"/>
    <property type="match status" value="1"/>
</dbReference>
<dbReference type="GO" id="GO:0005789">
    <property type="term" value="C:endoplasmic reticulum membrane"/>
    <property type="evidence" value="ECO:0007669"/>
    <property type="project" value="TreeGrafter"/>
</dbReference>
<dbReference type="Proteomes" id="UP000050761">
    <property type="component" value="Unassembled WGS sequence"/>
</dbReference>
<dbReference type="SUPFAM" id="SSF53474">
    <property type="entry name" value="alpha/beta-Hydrolases"/>
    <property type="match status" value="1"/>
</dbReference>
<dbReference type="AlphaFoldDB" id="A0A183FGJ7"/>
<evidence type="ECO:0000259" key="1">
    <source>
        <dbReference type="Pfam" id="PF12146"/>
    </source>
</evidence>
<proteinExistence type="predicted"/>
<protein>
    <submittedName>
        <fullName evidence="3">Hydrolase_4 domain-containing protein</fullName>
    </submittedName>
</protein>
<name>A0A183FGJ7_HELPZ</name>
<feature type="domain" description="Serine aminopeptidase S33" evidence="1">
    <location>
        <begin position="79"/>
        <end position="194"/>
    </location>
</feature>
<organism evidence="2 3">
    <name type="scientific">Heligmosomoides polygyrus</name>
    <name type="common">Parasitic roundworm</name>
    <dbReference type="NCBI Taxonomy" id="6339"/>
    <lineage>
        <taxon>Eukaryota</taxon>
        <taxon>Metazoa</taxon>
        <taxon>Ecdysozoa</taxon>
        <taxon>Nematoda</taxon>
        <taxon>Chromadorea</taxon>
        <taxon>Rhabditida</taxon>
        <taxon>Rhabditina</taxon>
        <taxon>Rhabditomorpha</taxon>
        <taxon>Strongyloidea</taxon>
        <taxon>Heligmosomidae</taxon>
        <taxon>Heligmosomoides</taxon>
    </lineage>
</organism>
<dbReference type="GO" id="GO:0006660">
    <property type="term" value="P:phosphatidylserine catabolic process"/>
    <property type="evidence" value="ECO:0007669"/>
    <property type="project" value="TreeGrafter"/>
</dbReference>
<reference evidence="3" key="1">
    <citation type="submission" date="2019-09" db="UniProtKB">
        <authorList>
            <consortium name="WormBaseParasite"/>
        </authorList>
    </citation>
    <scope>IDENTIFICATION</scope>
</reference>
<keyword evidence="2" id="KW-1185">Reference proteome</keyword>
<dbReference type="PANTHER" id="PTHR12277">
    <property type="entry name" value="ALPHA/BETA HYDROLASE DOMAIN-CONTAINING PROTEIN"/>
    <property type="match status" value="1"/>
</dbReference>
<dbReference type="WBParaSite" id="HPBE_0000578401-mRNA-1">
    <property type="protein sequence ID" value="HPBE_0000578401-mRNA-1"/>
    <property type="gene ID" value="HPBE_0000578401"/>
</dbReference>
<dbReference type="InterPro" id="IPR022742">
    <property type="entry name" value="Hydrolase_4"/>
</dbReference>
<dbReference type="GO" id="GO:0004622">
    <property type="term" value="F:phosphatidylcholine lysophospholipase activity"/>
    <property type="evidence" value="ECO:0007669"/>
    <property type="project" value="TreeGrafter"/>
</dbReference>
<dbReference type="GO" id="GO:0052651">
    <property type="term" value="P:monoacylglycerol catabolic process"/>
    <property type="evidence" value="ECO:0007669"/>
    <property type="project" value="TreeGrafter"/>
</dbReference>
<dbReference type="Gene3D" id="3.40.50.1820">
    <property type="entry name" value="alpha/beta hydrolase"/>
    <property type="match status" value="1"/>
</dbReference>
<dbReference type="GO" id="GO:0047372">
    <property type="term" value="F:monoacylglycerol lipase activity"/>
    <property type="evidence" value="ECO:0007669"/>
    <property type="project" value="TreeGrafter"/>
</dbReference>